<dbReference type="GO" id="GO:0005737">
    <property type="term" value="C:cytoplasm"/>
    <property type="evidence" value="ECO:0007669"/>
    <property type="project" value="InterPro"/>
</dbReference>
<accession>A0A7R8X2R6</accession>
<dbReference type="EMBL" id="CAJPEV010000297">
    <property type="protein sequence ID" value="CAG0883625.1"/>
    <property type="molecule type" value="Genomic_DNA"/>
</dbReference>
<dbReference type="OrthoDB" id="9943677at2759"/>
<dbReference type="PANTHER" id="PTHR13067:SF2">
    <property type="entry name" value="CASPASE-ACTIVATED DNASE"/>
    <property type="match status" value="1"/>
</dbReference>
<keyword evidence="3" id="KW-1185">Reference proteome</keyword>
<dbReference type="SUPFAM" id="SSF54060">
    <property type="entry name" value="His-Me finger endonucleases"/>
    <property type="match status" value="1"/>
</dbReference>
<proteinExistence type="predicted"/>
<dbReference type="Proteomes" id="UP000677054">
    <property type="component" value="Unassembled WGS sequence"/>
</dbReference>
<feature type="domain" description="DNA fragmentation factor 40 C-terminal" evidence="1">
    <location>
        <begin position="34"/>
        <end position="243"/>
    </location>
</feature>
<feature type="non-terminal residue" evidence="2">
    <location>
        <position position="1"/>
    </location>
</feature>
<evidence type="ECO:0000259" key="1">
    <source>
        <dbReference type="Pfam" id="PF09230"/>
    </source>
</evidence>
<dbReference type="GO" id="GO:0005634">
    <property type="term" value="C:nucleus"/>
    <property type="evidence" value="ECO:0007669"/>
    <property type="project" value="InterPro"/>
</dbReference>
<dbReference type="EMBL" id="LR899814">
    <property type="protein sequence ID" value="CAD7242636.1"/>
    <property type="molecule type" value="Genomic_DNA"/>
</dbReference>
<sequence>MRERFNRVLEDVINQHQELNERIDGFFHKDLLEKLNRISSYVGGLPQRRKLSSRRDDPDWFQGINERIQTKEEALRARAQSRMRNYLRDARNQTRGDPAALQVHARLLNAFGALQDMLRRDDYQGHLFDRKELESLCDEEGTFACQGRFDLEECSYGEGHVINPYDNRESLLLFQNWNLDHGIERSRTVVPGLVAAIVKGGRRNVNMEYFYALLFTTENLRLVHTVCHEKGHHRRGLDPDEIYL</sequence>
<dbReference type="GO" id="GO:0016787">
    <property type="term" value="F:hydrolase activity"/>
    <property type="evidence" value="ECO:0007669"/>
    <property type="project" value="InterPro"/>
</dbReference>
<evidence type="ECO:0000313" key="3">
    <source>
        <dbReference type="Proteomes" id="UP000677054"/>
    </source>
</evidence>
<protein>
    <recommendedName>
        <fullName evidence="1">DNA fragmentation factor 40 C-terminal domain-containing protein</fullName>
    </recommendedName>
</protein>
<dbReference type="Pfam" id="PF09230">
    <property type="entry name" value="DFF40"/>
    <property type="match status" value="1"/>
</dbReference>
<dbReference type="InterPro" id="IPR039729">
    <property type="entry name" value="DFF40"/>
</dbReference>
<dbReference type="GO" id="GO:0006309">
    <property type="term" value="P:apoptotic DNA fragmentation"/>
    <property type="evidence" value="ECO:0007669"/>
    <property type="project" value="InterPro"/>
</dbReference>
<dbReference type="InterPro" id="IPR015311">
    <property type="entry name" value="DFF40_C"/>
</dbReference>
<dbReference type="PANTHER" id="PTHR13067">
    <property type="entry name" value="CASPASE-ACTIVATED DNASE"/>
    <property type="match status" value="1"/>
</dbReference>
<dbReference type="AlphaFoldDB" id="A0A7R8X2R6"/>
<dbReference type="InterPro" id="IPR044925">
    <property type="entry name" value="His-Me_finger_sf"/>
</dbReference>
<gene>
    <name evidence="2" type="ORF">DSTB1V02_LOCUS2592</name>
</gene>
<dbReference type="GO" id="GO:0004520">
    <property type="term" value="F:DNA endonuclease activity"/>
    <property type="evidence" value="ECO:0007669"/>
    <property type="project" value="InterPro"/>
</dbReference>
<evidence type="ECO:0000313" key="2">
    <source>
        <dbReference type="EMBL" id="CAD7242636.1"/>
    </source>
</evidence>
<organism evidence="2">
    <name type="scientific">Darwinula stevensoni</name>
    <dbReference type="NCBI Taxonomy" id="69355"/>
    <lineage>
        <taxon>Eukaryota</taxon>
        <taxon>Metazoa</taxon>
        <taxon>Ecdysozoa</taxon>
        <taxon>Arthropoda</taxon>
        <taxon>Crustacea</taxon>
        <taxon>Oligostraca</taxon>
        <taxon>Ostracoda</taxon>
        <taxon>Podocopa</taxon>
        <taxon>Podocopida</taxon>
        <taxon>Darwinulocopina</taxon>
        <taxon>Darwinuloidea</taxon>
        <taxon>Darwinulidae</taxon>
        <taxon>Darwinula</taxon>
    </lineage>
</organism>
<name>A0A7R8X2R6_9CRUS</name>
<reference evidence="2" key="1">
    <citation type="submission" date="2020-11" db="EMBL/GenBank/DDBJ databases">
        <authorList>
            <person name="Tran Van P."/>
        </authorList>
    </citation>
    <scope>NUCLEOTIDE SEQUENCE</scope>
</reference>